<dbReference type="EC" id="6.5.1.1" evidence="2"/>
<feature type="domain" description="DNA ligase D polymerase" evidence="1">
    <location>
        <begin position="27"/>
        <end position="278"/>
    </location>
</feature>
<dbReference type="Proteomes" id="UP000611723">
    <property type="component" value="Unassembled WGS sequence"/>
</dbReference>
<evidence type="ECO:0000259" key="1">
    <source>
        <dbReference type="Pfam" id="PF21686"/>
    </source>
</evidence>
<dbReference type="AlphaFoldDB" id="A0A935C7K2"/>
<proteinExistence type="predicted"/>
<dbReference type="NCBIfam" id="TIGR02778">
    <property type="entry name" value="ligD_pol"/>
    <property type="match status" value="1"/>
</dbReference>
<evidence type="ECO:0000313" key="3">
    <source>
        <dbReference type="Proteomes" id="UP000611723"/>
    </source>
</evidence>
<accession>A0A935C7K2</accession>
<dbReference type="EMBL" id="JAEQBW010000002">
    <property type="protein sequence ID" value="MBK6264970.1"/>
    <property type="molecule type" value="Genomic_DNA"/>
</dbReference>
<comment type="caution">
    <text evidence="2">The sequence shown here is derived from an EMBL/GenBank/DDBJ whole genome shotgun (WGS) entry which is preliminary data.</text>
</comment>
<name>A0A935C7K2_9BACT</name>
<reference evidence="2" key="1">
    <citation type="submission" date="2021-01" db="EMBL/GenBank/DDBJ databases">
        <title>Marivirga aurantiaca sp. nov., isolated from intertidal surface sediments.</title>
        <authorList>
            <person name="Zhang M."/>
        </authorList>
    </citation>
    <scope>NUCLEOTIDE SEQUENCE</scope>
    <source>
        <strain evidence="2">S37H4</strain>
    </source>
</reference>
<dbReference type="InterPro" id="IPR052171">
    <property type="entry name" value="NHEJ_LigD"/>
</dbReference>
<protein>
    <submittedName>
        <fullName evidence="2">Non-homologous end-joining DNA ligase</fullName>
        <ecNumber evidence="2">6.5.1.1</ecNumber>
    </submittedName>
</protein>
<dbReference type="PANTHER" id="PTHR42705:SF2">
    <property type="entry name" value="BIFUNCTIONAL NON-HOMOLOGOUS END JOINING PROTEIN LIGD"/>
    <property type="match status" value="1"/>
</dbReference>
<dbReference type="CDD" id="cd04861">
    <property type="entry name" value="LigD_Pol_like"/>
    <property type="match status" value="1"/>
</dbReference>
<dbReference type="SUPFAM" id="SSF56747">
    <property type="entry name" value="Prim-pol domain"/>
    <property type="match status" value="1"/>
</dbReference>
<evidence type="ECO:0000313" key="2">
    <source>
        <dbReference type="EMBL" id="MBK6264970.1"/>
    </source>
</evidence>
<gene>
    <name evidence="2" type="primary">ligD</name>
    <name evidence="2" type="ORF">JKA74_07970</name>
</gene>
<dbReference type="RefSeq" id="WP_201430633.1">
    <property type="nucleotide sequence ID" value="NZ_JAEQBW010000002.1"/>
</dbReference>
<keyword evidence="2" id="KW-0436">Ligase</keyword>
<dbReference type="PANTHER" id="PTHR42705">
    <property type="entry name" value="BIFUNCTIONAL NON-HOMOLOGOUS END JOINING PROTEIN LIGD"/>
    <property type="match status" value="1"/>
</dbReference>
<sequence>MDLKVGRYIVGVTNQNKLLFPKAGISKIDLIEYYLAMAEHIIPYTKDRPVTMHRFPDGIGGKSFYQKEASDYFPDWLDTVKVPKEDGEIEMVMINKKASLTYLANQGCITPHIWLSKKDKIDYPDKLVFDLDPSDNDFNVVIQAAKDFRKLLEDELDLKTFIMTTGSKGLHIIVPIIRNKNFDEVREFASGVCKIIANDKPDDYTTEIRKDKRKGRLFLDYMRNSYAQTSVMPYAVRALEGAPVATPLFWKELQGKMNAQRYTLSNIQKRIENEENPWENYYKSRKSLSKPMQILEKMLNR</sequence>
<dbReference type="InterPro" id="IPR014145">
    <property type="entry name" value="LigD_pol_dom"/>
</dbReference>
<dbReference type="Pfam" id="PF21686">
    <property type="entry name" value="LigD_Prim-Pol"/>
    <property type="match status" value="1"/>
</dbReference>
<organism evidence="2 3">
    <name type="scientific">Marivirga aurantiaca</name>
    <dbReference type="NCBI Taxonomy" id="2802615"/>
    <lineage>
        <taxon>Bacteria</taxon>
        <taxon>Pseudomonadati</taxon>
        <taxon>Bacteroidota</taxon>
        <taxon>Cytophagia</taxon>
        <taxon>Cytophagales</taxon>
        <taxon>Marivirgaceae</taxon>
        <taxon>Marivirga</taxon>
    </lineage>
</organism>
<dbReference type="Gene3D" id="3.90.920.10">
    <property type="entry name" value="DNA primase, PRIM domain"/>
    <property type="match status" value="1"/>
</dbReference>
<dbReference type="GO" id="GO:0003910">
    <property type="term" value="F:DNA ligase (ATP) activity"/>
    <property type="evidence" value="ECO:0007669"/>
    <property type="project" value="UniProtKB-EC"/>
</dbReference>
<keyword evidence="3" id="KW-1185">Reference proteome</keyword>